<dbReference type="PIRSF" id="PIRSF000362">
    <property type="entry name" value="FNR"/>
    <property type="match status" value="1"/>
</dbReference>
<comment type="catalytic activity">
    <reaction evidence="8">
        <text>2 reduced [2Fe-2S]-[ferredoxin] + NADP(+) + H(+) = 2 oxidized [2Fe-2S]-[ferredoxin] + NADPH</text>
        <dbReference type="Rhea" id="RHEA:20125"/>
        <dbReference type="Rhea" id="RHEA-COMP:10000"/>
        <dbReference type="Rhea" id="RHEA-COMP:10001"/>
        <dbReference type="ChEBI" id="CHEBI:15378"/>
        <dbReference type="ChEBI" id="CHEBI:33737"/>
        <dbReference type="ChEBI" id="CHEBI:33738"/>
        <dbReference type="ChEBI" id="CHEBI:57783"/>
        <dbReference type="ChEBI" id="CHEBI:58349"/>
        <dbReference type="EC" id="1.18.1.2"/>
    </reaction>
</comment>
<comment type="cofactor">
    <cofactor evidence="1 9">
        <name>FAD</name>
        <dbReference type="ChEBI" id="CHEBI:57692"/>
    </cofactor>
</comment>
<dbReference type="PANTHER" id="PTHR48467:SF1">
    <property type="entry name" value="GLUTAMATE SYNTHASE 1 [NADH], CHLOROPLASTIC-LIKE"/>
    <property type="match status" value="1"/>
</dbReference>
<evidence type="ECO:0000256" key="1">
    <source>
        <dbReference type="ARBA" id="ARBA00001974"/>
    </source>
</evidence>
<feature type="binding site" evidence="10">
    <location>
        <begin position="201"/>
        <end position="202"/>
    </location>
    <ligand>
        <name>NADP(+)</name>
        <dbReference type="ChEBI" id="CHEBI:58349"/>
    </ligand>
</feature>
<keyword evidence="5 9" id="KW-0274">FAD</keyword>
<feature type="binding site" evidence="10">
    <location>
        <position position="379"/>
    </location>
    <ligand>
        <name>NADP(+)</name>
        <dbReference type="ChEBI" id="CHEBI:58349"/>
    </ligand>
</feature>
<gene>
    <name evidence="12" type="ORF">F4Y08_10405</name>
</gene>
<feature type="binding site" evidence="9">
    <location>
        <position position="50"/>
    </location>
    <ligand>
        <name>FAD</name>
        <dbReference type="ChEBI" id="CHEBI:57692"/>
    </ligand>
</feature>
<feature type="binding site" evidence="9">
    <location>
        <position position="21"/>
    </location>
    <ligand>
        <name>FAD</name>
        <dbReference type="ChEBI" id="CHEBI:57692"/>
    </ligand>
</feature>
<feature type="binding site" evidence="9">
    <location>
        <position position="372"/>
    </location>
    <ligand>
        <name>FAD</name>
        <dbReference type="ChEBI" id="CHEBI:57692"/>
    </ligand>
</feature>
<feature type="domain" description="FAD/NAD(P)-binding" evidence="11">
    <location>
        <begin position="12"/>
        <end position="169"/>
    </location>
</feature>
<feature type="binding site" evidence="9">
    <location>
        <position position="86"/>
    </location>
    <ligand>
        <name>FAD</name>
        <dbReference type="ChEBI" id="CHEBI:57692"/>
    </ligand>
</feature>
<comment type="similarity">
    <text evidence="2">Belongs to the ferredoxin--NADP reductase type 1 family.</text>
</comment>
<reference evidence="12" key="1">
    <citation type="submission" date="2019-09" db="EMBL/GenBank/DDBJ databases">
        <title>Characterisation of the sponge microbiome using genome-centric metagenomics.</title>
        <authorList>
            <person name="Engelberts J.P."/>
            <person name="Robbins S.J."/>
            <person name="De Goeij J.M."/>
            <person name="Aranda M."/>
            <person name="Bell S.C."/>
            <person name="Webster N.S."/>
        </authorList>
    </citation>
    <scope>NUCLEOTIDE SEQUENCE</scope>
    <source>
        <strain evidence="12">SB0662_bin_9</strain>
    </source>
</reference>
<dbReference type="GO" id="GO:0004324">
    <property type="term" value="F:ferredoxin-NADP+ reductase activity"/>
    <property type="evidence" value="ECO:0007669"/>
    <property type="project" value="UniProtKB-EC"/>
</dbReference>
<evidence type="ECO:0000256" key="10">
    <source>
        <dbReference type="PIRSR" id="PIRSR000362-2"/>
    </source>
</evidence>
<dbReference type="InterPro" id="IPR023753">
    <property type="entry name" value="FAD/NAD-binding_dom"/>
</dbReference>
<dbReference type="Gene3D" id="3.40.50.720">
    <property type="entry name" value="NAD(P)-binding Rossmann-like Domain"/>
    <property type="match status" value="1"/>
</dbReference>
<evidence type="ECO:0000256" key="9">
    <source>
        <dbReference type="PIRSR" id="PIRSR000362-1"/>
    </source>
</evidence>
<evidence type="ECO:0000256" key="5">
    <source>
        <dbReference type="ARBA" id="ARBA00022827"/>
    </source>
</evidence>
<dbReference type="Gene3D" id="3.50.50.60">
    <property type="entry name" value="FAD/NAD(P)-binding domain"/>
    <property type="match status" value="1"/>
</dbReference>
<evidence type="ECO:0000259" key="11">
    <source>
        <dbReference type="Pfam" id="PF07992"/>
    </source>
</evidence>
<dbReference type="PANTHER" id="PTHR48467">
    <property type="entry name" value="GLUTAMATE SYNTHASE 1 [NADH], CHLOROPLASTIC-LIKE"/>
    <property type="match status" value="1"/>
</dbReference>
<keyword evidence="7" id="KW-0560">Oxidoreductase</keyword>
<evidence type="ECO:0000256" key="3">
    <source>
        <dbReference type="ARBA" id="ARBA00013223"/>
    </source>
</evidence>
<keyword evidence="6 10" id="KW-0521">NADP</keyword>
<proteinExistence type="inferred from homology"/>
<organism evidence="12">
    <name type="scientific">Caldilineaceae bacterium SB0662_bin_9</name>
    <dbReference type="NCBI Taxonomy" id="2605258"/>
    <lineage>
        <taxon>Bacteria</taxon>
        <taxon>Bacillati</taxon>
        <taxon>Chloroflexota</taxon>
        <taxon>Caldilineae</taxon>
        <taxon>Caldilineales</taxon>
        <taxon>Caldilineaceae</taxon>
    </lineage>
</organism>
<dbReference type="AlphaFoldDB" id="A0A6B1DSQ5"/>
<name>A0A6B1DSQ5_9CHLR</name>
<dbReference type="InterPro" id="IPR055275">
    <property type="entry name" value="Ferredox_Rdtase"/>
</dbReference>
<feature type="binding site" evidence="10">
    <location>
        <position position="213"/>
    </location>
    <ligand>
        <name>NADP(+)</name>
        <dbReference type="ChEBI" id="CHEBI:58349"/>
    </ligand>
</feature>
<evidence type="ECO:0000256" key="4">
    <source>
        <dbReference type="ARBA" id="ARBA00022630"/>
    </source>
</evidence>
<evidence type="ECO:0000256" key="2">
    <source>
        <dbReference type="ARBA" id="ARBA00008312"/>
    </source>
</evidence>
<dbReference type="EMBL" id="VXPY01000074">
    <property type="protein sequence ID" value="MYD90729.1"/>
    <property type="molecule type" value="Genomic_DNA"/>
</dbReference>
<accession>A0A6B1DSQ5</accession>
<dbReference type="SUPFAM" id="SSF51971">
    <property type="entry name" value="Nucleotide-binding domain"/>
    <property type="match status" value="2"/>
</dbReference>
<evidence type="ECO:0000256" key="8">
    <source>
        <dbReference type="ARBA" id="ARBA00047776"/>
    </source>
</evidence>
<comment type="caution">
    <text evidence="12">The sequence shown here is derived from an EMBL/GenBank/DDBJ whole genome shotgun (WGS) entry which is preliminary data.</text>
</comment>
<dbReference type="InterPro" id="IPR036188">
    <property type="entry name" value="FAD/NAD-bd_sf"/>
</dbReference>
<feature type="binding site" evidence="9">
    <location>
        <begin position="379"/>
        <end position="381"/>
    </location>
    <ligand>
        <name>FAD</name>
        <dbReference type="ChEBI" id="CHEBI:57692"/>
    </ligand>
</feature>
<protein>
    <recommendedName>
        <fullName evidence="3">ferredoxin--NADP(+) reductase</fullName>
        <ecNumber evidence="3">1.18.1.2</ecNumber>
    </recommendedName>
</protein>
<dbReference type="EC" id="1.18.1.2" evidence="3"/>
<evidence type="ECO:0000256" key="6">
    <source>
        <dbReference type="ARBA" id="ARBA00022857"/>
    </source>
</evidence>
<sequence>MSDLGTPENPIRVAVVGSGPAGFYAADFLLRDQRTVQVDMYDRLPTPFGLVRAGVAPDHQKIKAVTKLYDRVAARPGFRFYGNVTLGKHIRAPELADFYHAILYSTGAETDRNLNIPGIDLKNSHTATEFVAWYNGHPDYADRTFDLSNENVVVVGIGNVAVDVCRILAHTPERLAETDMAPYAEEALRESRVRNIYMLGRRGPAQAAFTVPEARELGRLDDCSTVTLPQEVELDPLSEQFAEQSDDRTLATKLDIVRSFAHPVDESKSRTLTIRFLTSPAEIQGDDEGRVARMKLVHNELVDDGRGGLRASATEFEEWLDVGLVFRSVGYYGVPLPDVPFREDWGIIPNEEGRVVDMDTGRQIAGHYVAGWIKRGPSGVIGTNRPDSKETVTHLVADVVEGRHLFPVRPHPEQVDEEIRSRQPEVVTWEDWQKLDALETARGAEQGRPRVKFTSVEEMLAIVRETEPA</sequence>
<dbReference type="InterPro" id="IPR021163">
    <property type="entry name" value="Ferredox_Rdtase_adrenod"/>
</dbReference>
<evidence type="ECO:0000313" key="12">
    <source>
        <dbReference type="EMBL" id="MYD90729.1"/>
    </source>
</evidence>
<dbReference type="PRINTS" id="PR00419">
    <property type="entry name" value="ADXRDTASE"/>
</dbReference>
<keyword evidence="4" id="KW-0285">Flavoprotein</keyword>
<evidence type="ECO:0000256" key="7">
    <source>
        <dbReference type="ARBA" id="ARBA00023002"/>
    </source>
</evidence>
<dbReference type="Pfam" id="PF07992">
    <property type="entry name" value="Pyr_redox_2"/>
    <property type="match status" value="1"/>
</dbReference>